<gene>
    <name evidence="2" type="ORF">MPL3365_230240</name>
</gene>
<evidence type="ECO:0000313" key="2">
    <source>
        <dbReference type="EMBL" id="CDX56464.1"/>
    </source>
</evidence>
<keyword evidence="1" id="KW-1133">Transmembrane helix</keyword>
<accession>A0A090GUH9</accession>
<feature type="transmembrane region" description="Helical" evidence="1">
    <location>
        <begin position="12"/>
        <end position="32"/>
    </location>
</feature>
<keyword evidence="1" id="KW-0812">Transmembrane</keyword>
<evidence type="ECO:0000313" key="3">
    <source>
        <dbReference type="Proteomes" id="UP000046122"/>
    </source>
</evidence>
<protein>
    <submittedName>
        <fullName evidence="2">Uncharacterized protein</fullName>
    </submittedName>
</protein>
<keyword evidence="1" id="KW-0472">Membrane</keyword>
<sequence length="62" mass="7071">MGHKKASEINRFNMSSGPIIVSIYQYLVGWFATRFTWGWLTIRKPLIYGSSGQIKAPRLAIL</sequence>
<organism evidence="2 3">
    <name type="scientific">Mesorhizobium plurifarium</name>
    <dbReference type="NCBI Taxonomy" id="69974"/>
    <lineage>
        <taxon>Bacteria</taxon>
        <taxon>Pseudomonadati</taxon>
        <taxon>Pseudomonadota</taxon>
        <taxon>Alphaproteobacteria</taxon>
        <taxon>Hyphomicrobiales</taxon>
        <taxon>Phyllobacteriaceae</taxon>
        <taxon>Mesorhizobium</taxon>
    </lineage>
</organism>
<dbReference type="EMBL" id="CCNE01000016">
    <property type="protein sequence ID" value="CDX56464.1"/>
    <property type="molecule type" value="Genomic_DNA"/>
</dbReference>
<proteinExistence type="predicted"/>
<dbReference type="AlphaFoldDB" id="A0A090GUH9"/>
<dbReference type="Proteomes" id="UP000046122">
    <property type="component" value="Unassembled WGS sequence"/>
</dbReference>
<reference evidence="2 3" key="1">
    <citation type="submission" date="2014-08" db="EMBL/GenBank/DDBJ databases">
        <authorList>
            <person name="Moulin Lionel"/>
        </authorList>
    </citation>
    <scope>NUCLEOTIDE SEQUENCE [LARGE SCALE GENOMIC DNA]</scope>
</reference>
<evidence type="ECO:0000256" key="1">
    <source>
        <dbReference type="SAM" id="Phobius"/>
    </source>
</evidence>
<name>A0A090GUH9_MESPL</name>